<proteinExistence type="predicted"/>
<evidence type="ECO:0000256" key="2">
    <source>
        <dbReference type="ARBA" id="ARBA00022771"/>
    </source>
</evidence>
<keyword evidence="6" id="KW-1133">Transmembrane helix</keyword>
<evidence type="ECO:0000256" key="4">
    <source>
        <dbReference type="PROSITE-ProRule" id="PRU00452"/>
    </source>
</evidence>
<keyword evidence="2 4" id="KW-0863">Zinc-finger</keyword>
<evidence type="ECO:0000313" key="8">
    <source>
        <dbReference type="EMBL" id="CAE8603540.1"/>
    </source>
</evidence>
<organism evidence="8 9">
    <name type="scientific">Polarella glacialis</name>
    <name type="common">Dinoflagellate</name>
    <dbReference type="NCBI Taxonomy" id="89957"/>
    <lineage>
        <taxon>Eukaryota</taxon>
        <taxon>Sar</taxon>
        <taxon>Alveolata</taxon>
        <taxon>Dinophyceae</taxon>
        <taxon>Suessiales</taxon>
        <taxon>Suessiaceae</taxon>
        <taxon>Polarella</taxon>
    </lineage>
</organism>
<feature type="compositionally biased region" description="Acidic residues" evidence="5">
    <location>
        <begin position="618"/>
        <end position="635"/>
    </location>
</feature>
<dbReference type="CDD" id="cd16650">
    <property type="entry name" value="SP-RING_PIAS-like"/>
    <property type="match status" value="1"/>
</dbReference>
<dbReference type="EMBL" id="CAJNNV010015514">
    <property type="protein sequence ID" value="CAE8603540.1"/>
    <property type="molecule type" value="Genomic_DNA"/>
</dbReference>
<feature type="non-terminal residue" evidence="8">
    <location>
        <position position="955"/>
    </location>
</feature>
<dbReference type="GO" id="GO:0016925">
    <property type="term" value="P:protein sumoylation"/>
    <property type="evidence" value="ECO:0007669"/>
    <property type="project" value="TreeGrafter"/>
</dbReference>
<gene>
    <name evidence="8" type="ORF">PGLA1383_LOCUS21747</name>
</gene>
<evidence type="ECO:0000259" key="7">
    <source>
        <dbReference type="PROSITE" id="PS51044"/>
    </source>
</evidence>
<dbReference type="Pfam" id="PF02891">
    <property type="entry name" value="zf-MIZ"/>
    <property type="match status" value="1"/>
</dbReference>
<dbReference type="PANTHER" id="PTHR10782:SF4">
    <property type="entry name" value="TONALLI, ISOFORM E"/>
    <property type="match status" value="1"/>
</dbReference>
<feature type="domain" description="SP-RING-type" evidence="7">
    <location>
        <begin position="816"/>
        <end position="900"/>
    </location>
</feature>
<dbReference type="PROSITE" id="PS51044">
    <property type="entry name" value="ZF_SP_RING"/>
    <property type="match status" value="1"/>
</dbReference>
<keyword evidence="1" id="KW-0479">Metal-binding</keyword>
<dbReference type="Proteomes" id="UP000654075">
    <property type="component" value="Unassembled WGS sequence"/>
</dbReference>
<dbReference type="InterPro" id="IPR013083">
    <property type="entry name" value="Znf_RING/FYVE/PHD"/>
</dbReference>
<evidence type="ECO:0000256" key="1">
    <source>
        <dbReference type="ARBA" id="ARBA00022723"/>
    </source>
</evidence>
<dbReference type="Gene3D" id="3.30.40.10">
    <property type="entry name" value="Zinc/RING finger domain, C3HC4 (zinc finger)"/>
    <property type="match status" value="1"/>
</dbReference>
<evidence type="ECO:0000313" key="9">
    <source>
        <dbReference type="Proteomes" id="UP000654075"/>
    </source>
</evidence>
<dbReference type="AlphaFoldDB" id="A0A813EZA5"/>
<evidence type="ECO:0000256" key="6">
    <source>
        <dbReference type="SAM" id="Phobius"/>
    </source>
</evidence>
<comment type="caution">
    <text evidence="8">The sequence shown here is derived from an EMBL/GenBank/DDBJ whole genome shotgun (WGS) entry which is preliminary data.</text>
</comment>
<reference evidence="8" key="1">
    <citation type="submission" date="2021-02" db="EMBL/GenBank/DDBJ databases">
        <authorList>
            <person name="Dougan E. K."/>
            <person name="Rhodes N."/>
            <person name="Thang M."/>
            <person name="Chan C."/>
        </authorList>
    </citation>
    <scope>NUCLEOTIDE SEQUENCE</scope>
</reference>
<accession>A0A813EZA5</accession>
<evidence type="ECO:0000256" key="3">
    <source>
        <dbReference type="ARBA" id="ARBA00022833"/>
    </source>
</evidence>
<name>A0A813EZA5_POLGL</name>
<keyword evidence="6" id="KW-0472">Membrane</keyword>
<sequence>AFGSTSCLSFFRLPRRQITLTSLIMMVNEMWEVDMQRFAIVPLLASVSLALIGNVNYLYSIFRTWWGEGGCHSKPPAATSQAHEPGGIAGDHSSVLNEELVAAWNAACFANFLTCAKWSAALHAILLLSEFGLWCGMSSDARVSDAETAILSLTVITAIWLPVANGWVTVSRGIVLLCTSASHLVNLCELIQTPPGEMSILPHGQLRTAIGLLLCDFRVNVPTQFVVSLVHLWNSWNKGRQISGGTETAWNDFLFSCPSEFLTFGLAIVFGIVWERALWSQTEALVQAKVCLEESKSSWQAARGLLAGMCDADLEIDSNLNILSSSDKLSHLLMCSLAPGSKAMEGRPFTNYLDEPDQARFTEFIETACLSTLGSVSSDCAEGSPPEPSTKCTPAASLHVHIRGAGCLKFAAEVLHVAVPIPGRNGKFRHLLGIKEDQFQRLCSTAISSGDGAAEILTEMTTANLLRGSFDLLPLGANFKSLMPCDAWSASKSSASGRSSHASAEGSRLPLEHIRFVVDSFSRDMSIREITFVFKSNAHEELPKLKAWLLDESVAPFQLWLTDQVNAHCNNTEPAQPELNRPVAMHMPGSGRNREALVAAEATFLGPMSAQDTNANLEEQEEEEQEEQQSEESEEERWVQLELLDFSVQPIQLPRPPQPRASRSHDPVLHTVQELQGPKFTKRVASRGLSAQDVLIAARTGQAMMSRGEVGDTRSLLAWSLEGDGQLAQRFRHVAYVCTRFELIGHDRMYGVRFTLNKVALLPSGGLCLTSPVGSDADISEKVQLLQAPREERELLDLERIHAWVTAHRPDRVTKNDALRSVEPPVMKLTCVTSLMRIETAVRGVECDHLQCFDLSSYIHTMRRIPPKHAWCCPVCDKPAPLHQLRMDAFAQSVIENTADNVTEVLVADNGKFEVSATEEPFEDSSAEEEEAAPAPVLSAADLQAAAMNLGRAFS</sequence>
<keyword evidence="6" id="KW-0812">Transmembrane</keyword>
<dbReference type="GO" id="GO:0000785">
    <property type="term" value="C:chromatin"/>
    <property type="evidence" value="ECO:0007669"/>
    <property type="project" value="TreeGrafter"/>
</dbReference>
<dbReference type="PANTHER" id="PTHR10782">
    <property type="entry name" value="ZINC FINGER MIZ DOMAIN-CONTAINING PROTEIN"/>
    <property type="match status" value="1"/>
</dbReference>
<feature type="non-terminal residue" evidence="8">
    <location>
        <position position="1"/>
    </location>
</feature>
<keyword evidence="9" id="KW-1185">Reference proteome</keyword>
<dbReference type="InterPro" id="IPR004181">
    <property type="entry name" value="Znf_MIZ"/>
</dbReference>
<dbReference type="OrthoDB" id="432370at2759"/>
<protein>
    <recommendedName>
        <fullName evidence="7">SP-RING-type domain-containing protein</fullName>
    </recommendedName>
</protein>
<dbReference type="GO" id="GO:0061665">
    <property type="term" value="F:SUMO ligase activity"/>
    <property type="evidence" value="ECO:0007669"/>
    <property type="project" value="TreeGrafter"/>
</dbReference>
<dbReference type="GO" id="GO:0008270">
    <property type="term" value="F:zinc ion binding"/>
    <property type="evidence" value="ECO:0007669"/>
    <property type="project" value="UniProtKB-KW"/>
</dbReference>
<feature type="region of interest" description="Disordered" evidence="5">
    <location>
        <begin position="615"/>
        <end position="636"/>
    </location>
</feature>
<feature type="transmembrane region" description="Helical" evidence="6">
    <location>
        <begin position="38"/>
        <end position="59"/>
    </location>
</feature>
<evidence type="ECO:0000256" key="5">
    <source>
        <dbReference type="SAM" id="MobiDB-lite"/>
    </source>
</evidence>
<feature type="transmembrane region" description="Helical" evidence="6">
    <location>
        <begin position="149"/>
        <end position="168"/>
    </location>
</feature>
<keyword evidence="3" id="KW-0862">Zinc</keyword>